<proteinExistence type="predicted"/>
<sequence length="179" mass="19784">MLILPTFINIFIYLIGSLEKSGSLGRMLLNMLNADRLLKRMFFRLGKSIGRPGFYFSFPFQGRKIAKHILLLYIVVASINTVGVLSAIYAGALMPDYRLTASQMSGIINGFSTIVLTFFIDPYASLITDHTLVGKRGFSDLQALVANLITGKIIGTLLGQLTFLPCAYFVVFTTTLLKN</sequence>
<feature type="transmembrane region" description="Helical" evidence="1">
    <location>
        <begin position="6"/>
        <end position="29"/>
    </location>
</feature>
<gene>
    <name evidence="2" type="ORF">SCFA_150003</name>
</gene>
<dbReference type="InterPro" id="IPR021260">
    <property type="entry name" value="Amj"/>
</dbReference>
<dbReference type="Pfam" id="PF10997">
    <property type="entry name" value="Amj"/>
    <property type="match status" value="1"/>
</dbReference>
<name>A0A485LV15_9ZZZZ</name>
<keyword evidence="1" id="KW-1133">Transmembrane helix</keyword>
<keyword evidence="1" id="KW-0472">Membrane</keyword>
<feature type="transmembrane region" description="Helical" evidence="1">
    <location>
        <begin position="70"/>
        <end position="92"/>
    </location>
</feature>
<dbReference type="EMBL" id="CAADRN010000057">
    <property type="protein sequence ID" value="VFU12015.1"/>
    <property type="molecule type" value="Genomic_DNA"/>
</dbReference>
<feature type="transmembrane region" description="Helical" evidence="1">
    <location>
        <begin position="104"/>
        <end position="124"/>
    </location>
</feature>
<keyword evidence="1" id="KW-0812">Transmembrane</keyword>
<feature type="transmembrane region" description="Helical" evidence="1">
    <location>
        <begin position="144"/>
        <end position="171"/>
    </location>
</feature>
<dbReference type="AlphaFoldDB" id="A0A485LV15"/>
<reference evidence="2" key="1">
    <citation type="submission" date="2019-03" db="EMBL/GenBank/DDBJ databases">
        <authorList>
            <person name="Hao L."/>
        </authorList>
    </citation>
    <scope>NUCLEOTIDE SEQUENCE</scope>
</reference>
<protein>
    <submittedName>
        <fullName evidence="2">Lipid II flippase Amj</fullName>
    </submittedName>
</protein>
<organism evidence="2">
    <name type="scientific">anaerobic digester metagenome</name>
    <dbReference type="NCBI Taxonomy" id="1263854"/>
    <lineage>
        <taxon>unclassified sequences</taxon>
        <taxon>metagenomes</taxon>
        <taxon>ecological metagenomes</taxon>
    </lineage>
</organism>
<evidence type="ECO:0000256" key="1">
    <source>
        <dbReference type="SAM" id="Phobius"/>
    </source>
</evidence>
<evidence type="ECO:0000313" key="2">
    <source>
        <dbReference type="EMBL" id="VFU12015.1"/>
    </source>
</evidence>
<accession>A0A485LV15</accession>